<dbReference type="Proteomes" id="UP000095762">
    <property type="component" value="Unassembled WGS sequence"/>
</dbReference>
<dbReference type="RefSeq" id="WP_055060552.1">
    <property type="nucleotide sequence ID" value="NZ_CZBP01000039.1"/>
</dbReference>
<dbReference type="AlphaFoldDB" id="A0A174VTJ9"/>
<protein>
    <submittedName>
        <fullName evidence="1">Uncharacterized protein</fullName>
    </submittedName>
</protein>
<organism evidence="1 2">
    <name type="scientific">Blautia obeum</name>
    <dbReference type="NCBI Taxonomy" id="40520"/>
    <lineage>
        <taxon>Bacteria</taxon>
        <taxon>Bacillati</taxon>
        <taxon>Bacillota</taxon>
        <taxon>Clostridia</taxon>
        <taxon>Lachnospirales</taxon>
        <taxon>Lachnospiraceae</taxon>
        <taxon>Blautia</taxon>
    </lineage>
</organism>
<evidence type="ECO:0000313" key="1">
    <source>
        <dbReference type="EMBL" id="CUQ38093.1"/>
    </source>
</evidence>
<name>A0A174VTJ9_9FIRM</name>
<sequence length="145" mass="16995">MEINLTADEREMLYNLQTMRWSSFQGKPLSKIDGEYQKMVADDLKQMIECFDSSNDECMEFSRQQLHINITLLDVLIFSMDFFIRNDIEAKKTAKDIEEKKQTVEVAKTLRQKIVSMLLPDPWFGESADIQRATYSCYEMINGWG</sequence>
<dbReference type="EMBL" id="CZBP01000039">
    <property type="protein sequence ID" value="CUQ38093.1"/>
    <property type="molecule type" value="Genomic_DNA"/>
</dbReference>
<proteinExistence type="predicted"/>
<accession>A0A174VTJ9</accession>
<evidence type="ECO:0000313" key="2">
    <source>
        <dbReference type="Proteomes" id="UP000095762"/>
    </source>
</evidence>
<gene>
    <name evidence="1" type="ORF">ERS852569_03509</name>
</gene>
<reference evidence="1 2" key="1">
    <citation type="submission" date="2015-09" db="EMBL/GenBank/DDBJ databases">
        <authorList>
            <consortium name="Pathogen Informatics"/>
        </authorList>
    </citation>
    <scope>NUCLEOTIDE SEQUENCE [LARGE SCALE GENOMIC DNA]</scope>
    <source>
        <strain evidence="1 2">2789STDY5834957</strain>
    </source>
</reference>